<name>A0ABZ0IQG8_9BACT</name>
<feature type="transmembrane region" description="Helical" evidence="10">
    <location>
        <begin position="357"/>
        <end position="375"/>
    </location>
</feature>
<comment type="subcellular location">
    <subcellularLocation>
        <location evidence="2">Membrane</location>
        <topology evidence="2">Multi-pass membrane protein</topology>
    </subcellularLocation>
</comment>
<keyword evidence="4 12" id="KW-0645">Protease</keyword>
<sequence length="407" mass="46403">MEEIEGSSPERSLQEQIKELEIAEKKKEQKRLFIHIGLFIATFICTTLAGAEWSRNKFLLFSEGYTWADFVAGMEFSIPFLTILTFHEFGHYLTAKYYKIKVTLPYYLPLWLGFLGSPSIGTMGAFINIKGKIKTRQQYFDIGIAGPLAGFVVALFVLWYGFTHLPPQEDIFQIHPEYAQYGLDYPNHVYSDSTASIGLGNTILFDFFKEHVTTQPELLPHPNEIIHYPWILAGYLALFFTALNLLPIGQLDGGHIVYGLLGLKNSRLVSAGLYIVFIFYAGLGIVTPFMDWTAITTFFMMPVPNLFAIPVYIYFLKWVMQSLTDNDMNRWMVAVGIFTAQFVVSFIFPTVEGYSGWLLYGIILGRFIGIYHPPVAQDEPLDFNRKVLGWIALIIFVICWSPNPFTT</sequence>
<dbReference type="GO" id="GO:0006508">
    <property type="term" value="P:proteolysis"/>
    <property type="evidence" value="ECO:0007669"/>
    <property type="project" value="UniProtKB-KW"/>
</dbReference>
<feature type="transmembrane region" description="Helical" evidence="10">
    <location>
        <begin position="139"/>
        <end position="162"/>
    </location>
</feature>
<evidence type="ECO:0000313" key="13">
    <source>
        <dbReference type="Proteomes" id="UP001302349"/>
    </source>
</evidence>
<proteinExistence type="inferred from homology"/>
<evidence type="ECO:0000259" key="11">
    <source>
        <dbReference type="Pfam" id="PF02163"/>
    </source>
</evidence>
<evidence type="ECO:0000256" key="7">
    <source>
        <dbReference type="ARBA" id="ARBA00022946"/>
    </source>
</evidence>
<keyword evidence="9 10" id="KW-0472">Membrane</keyword>
<keyword evidence="6" id="KW-0378">Hydrolase</keyword>
<dbReference type="CDD" id="cd06160">
    <property type="entry name" value="S2P-M50_like_2"/>
    <property type="match status" value="1"/>
</dbReference>
<feature type="transmembrane region" description="Helical" evidence="10">
    <location>
        <begin position="225"/>
        <end position="247"/>
    </location>
</feature>
<evidence type="ECO:0000256" key="10">
    <source>
        <dbReference type="SAM" id="Phobius"/>
    </source>
</evidence>
<evidence type="ECO:0000256" key="8">
    <source>
        <dbReference type="ARBA" id="ARBA00022989"/>
    </source>
</evidence>
<keyword evidence="8 10" id="KW-1133">Transmembrane helix</keyword>
<dbReference type="GO" id="GO:0008233">
    <property type="term" value="F:peptidase activity"/>
    <property type="evidence" value="ECO:0007669"/>
    <property type="project" value="UniProtKB-KW"/>
</dbReference>
<gene>
    <name evidence="12" type="ORF">RT717_01485</name>
</gene>
<evidence type="ECO:0000256" key="1">
    <source>
        <dbReference type="ARBA" id="ARBA00001947"/>
    </source>
</evidence>
<feature type="transmembrane region" description="Helical" evidence="10">
    <location>
        <begin position="387"/>
        <end position="405"/>
    </location>
</feature>
<evidence type="ECO:0000256" key="3">
    <source>
        <dbReference type="ARBA" id="ARBA00007931"/>
    </source>
</evidence>
<dbReference type="InterPro" id="IPR044838">
    <property type="entry name" value="EGY1-like"/>
</dbReference>
<feature type="transmembrane region" description="Helical" evidence="10">
    <location>
        <begin position="331"/>
        <end position="351"/>
    </location>
</feature>
<dbReference type="RefSeq" id="WP_317489978.1">
    <property type="nucleotide sequence ID" value="NZ_CP136051.1"/>
</dbReference>
<feature type="transmembrane region" description="Helical" evidence="10">
    <location>
        <begin position="32"/>
        <end position="53"/>
    </location>
</feature>
<dbReference type="Pfam" id="PF02163">
    <property type="entry name" value="Peptidase_M50"/>
    <property type="match status" value="1"/>
</dbReference>
<feature type="domain" description="Peptidase M50" evidence="11">
    <location>
        <begin position="76"/>
        <end position="272"/>
    </location>
</feature>
<accession>A0ABZ0IQG8</accession>
<dbReference type="EMBL" id="CP136051">
    <property type="protein sequence ID" value="WOK07293.1"/>
    <property type="molecule type" value="Genomic_DNA"/>
</dbReference>
<comment type="cofactor">
    <cofactor evidence="1">
        <name>Zn(2+)</name>
        <dbReference type="ChEBI" id="CHEBI:29105"/>
    </cofactor>
</comment>
<keyword evidence="7" id="KW-0809">Transit peptide</keyword>
<keyword evidence="13" id="KW-1185">Reference proteome</keyword>
<evidence type="ECO:0000256" key="5">
    <source>
        <dbReference type="ARBA" id="ARBA00022692"/>
    </source>
</evidence>
<dbReference type="PANTHER" id="PTHR31412">
    <property type="entry name" value="ZINC METALLOPROTEASE EGY1"/>
    <property type="match status" value="1"/>
</dbReference>
<evidence type="ECO:0000256" key="4">
    <source>
        <dbReference type="ARBA" id="ARBA00022670"/>
    </source>
</evidence>
<dbReference type="PANTHER" id="PTHR31412:SF0">
    <property type="entry name" value="ZINC METALLOPROTEASE EGY1, CHLOROPLASTIC-RELATED"/>
    <property type="match status" value="1"/>
</dbReference>
<dbReference type="Proteomes" id="UP001302349">
    <property type="component" value="Chromosome"/>
</dbReference>
<comment type="similarity">
    <text evidence="3">Belongs to the peptidase M50B family.</text>
</comment>
<reference evidence="12 13" key="1">
    <citation type="journal article" date="2023" name="Microbiol. Resour. Announc.">
        <title>Complete Genome Sequence of Imperialibacter roseus strain P4T.</title>
        <authorList>
            <person name="Tizabi D.R."/>
            <person name="Bachvaroff T."/>
            <person name="Hill R.T."/>
        </authorList>
    </citation>
    <scope>NUCLEOTIDE SEQUENCE [LARGE SCALE GENOMIC DNA]</scope>
    <source>
        <strain evidence="12 13">P4T</strain>
    </source>
</reference>
<keyword evidence="5 10" id="KW-0812">Transmembrane</keyword>
<feature type="transmembrane region" description="Helical" evidence="10">
    <location>
        <begin position="295"/>
        <end position="319"/>
    </location>
</feature>
<protein>
    <submittedName>
        <fullName evidence="12">Site-2 protease family protein</fullName>
    </submittedName>
</protein>
<organism evidence="12 13">
    <name type="scientific">Imperialibacter roseus</name>
    <dbReference type="NCBI Taxonomy" id="1324217"/>
    <lineage>
        <taxon>Bacteria</taxon>
        <taxon>Pseudomonadati</taxon>
        <taxon>Bacteroidota</taxon>
        <taxon>Cytophagia</taxon>
        <taxon>Cytophagales</taxon>
        <taxon>Flammeovirgaceae</taxon>
        <taxon>Imperialibacter</taxon>
    </lineage>
</organism>
<evidence type="ECO:0000313" key="12">
    <source>
        <dbReference type="EMBL" id="WOK07293.1"/>
    </source>
</evidence>
<feature type="transmembrane region" description="Helical" evidence="10">
    <location>
        <begin position="106"/>
        <end position="127"/>
    </location>
</feature>
<evidence type="ECO:0000256" key="6">
    <source>
        <dbReference type="ARBA" id="ARBA00022801"/>
    </source>
</evidence>
<dbReference type="InterPro" id="IPR008915">
    <property type="entry name" value="Peptidase_M50"/>
</dbReference>
<evidence type="ECO:0000256" key="2">
    <source>
        <dbReference type="ARBA" id="ARBA00004141"/>
    </source>
</evidence>
<evidence type="ECO:0000256" key="9">
    <source>
        <dbReference type="ARBA" id="ARBA00023136"/>
    </source>
</evidence>
<feature type="transmembrane region" description="Helical" evidence="10">
    <location>
        <begin position="268"/>
        <end position="289"/>
    </location>
</feature>